<evidence type="ECO:0000313" key="16">
    <source>
        <dbReference type="Proteomes" id="UP000664835"/>
    </source>
</evidence>
<keyword evidence="16" id="KW-1185">Reference proteome</keyword>
<feature type="transmembrane region" description="Helical" evidence="13">
    <location>
        <begin position="34"/>
        <end position="51"/>
    </location>
</feature>
<dbReference type="EMBL" id="JAGETV010000036">
    <property type="protein sequence ID" value="MBO1928333.1"/>
    <property type="molecule type" value="Genomic_DNA"/>
</dbReference>
<evidence type="ECO:0000256" key="4">
    <source>
        <dbReference type="ARBA" id="ARBA00022448"/>
    </source>
</evidence>
<evidence type="ECO:0000256" key="9">
    <source>
        <dbReference type="ARBA" id="ARBA00022989"/>
    </source>
</evidence>
<evidence type="ECO:0000313" key="15">
    <source>
        <dbReference type="EMBL" id="MBO1928333.1"/>
    </source>
</evidence>
<evidence type="ECO:0000256" key="10">
    <source>
        <dbReference type="ARBA" id="ARBA00023136"/>
    </source>
</evidence>
<evidence type="ECO:0000256" key="11">
    <source>
        <dbReference type="ARBA" id="ARBA00023225"/>
    </source>
</evidence>
<evidence type="ECO:0000256" key="1">
    <source>
        <dbReference type="ARBA" id="ARBA00004651"/>
    </source>
</evidence>
<comment type="subcellular location">
    <subcellularLocation>
        <location evidence="1">Cell membrane</location>
        <topology evidence="1">Multi-pass membrane protein</topology>
    </subcellularLocation>
</comment>
<evidence type="ECO:0000256" key="3">
    <source>
        <dbReference type="ARBA" id="ARBA00021622"/>
    </source>
</evidence>
<keyword evidence="5 13" id="KW-1003">Cell membrane</keyword>
<keyword evidence="9 13" id="KW-1133">Transmembrane helix</keyword>
<name>A0ABS3Q7K1_9GAMM</name>
<evidence type="ECO:0000256" key="6">
    <source>
        <dbReference type="ARBA" id="ARBA00022692"/>
    </source>
</evidence>
<dbReference type="Proteomes" id="UP000664835">
    <property type="component" value="Unassembled WGS sequence"/>
</dbReference>
<evidence type="ECO:0000256" key="8">
    <source>
        <dbReference type="ARBA" id="ARBA00022927"/>
    </source>
</evidence>
<dbReference type="InterPro" id="IPR006135">
    <property type="entry name" value="T3SS_substrate_exporter"/>
</dbReference>
<evidence type="ECO:0000256" key="13">
    <source>
        <dbReference type="RuleBase" id="RU364091"/>
    </source>
</evidence>
<keyword evidence="11 13" id="KW-1006">Bacterial flagellum protein export</keyword>
<evidence type="ECO:0000256" key="5">
    <source>
        <dbReference type="ARBA" id="ARBA00022475"/>
    </source>
</evidence>
<evidence type="ECO:0000256" key="12">
    <source>
        <dbReference type="ARBA" id="ARBA00025078"/>
    </source>
</evidence>
<sequence length="377" mass="42359">MAENEDGTEKTEEPSEKKLRDAREKGQIPRSRELSTLLMTLSAALFLYLYGPQMMADMQDVLIRGLSFQRDIAFDTQKLFDLIIALIIAAIFMILPFILLMVFVAIISPLLLGGWAFSTKALAPSFSKLNPVKGIKKMFSAQALMELLKAFAKFVLVIAMATAFLYMVFPQVLGLGVEPKNLALMHSAELITQAFIFVSLALLVVAVIDVPFQLWNHNRQLKMTKQEVKEEHKQQEGNPEVKGRIRQVQREMSQRRMMEKVPEADVVITNPTHFAVALRYDPDGMAEPMVVAMGADFMAAQIRTIAQEHNVMVVEAPPLARALYYNAEVDRPIPYDLFRAVAAVLAYVFQLRDSGKAQTVDFENLPIPEDLQVPEAN</sequence>
<dbReference type="NCBIfam" id="TIGR00328">
    <property type="entry name" value="flhB"/>
    <property type="match status" value="1"/>
</dbReference>
<dbReference type="Gene3D" id="3.40.1690.10">
    <property type="entry name" value="secretion proteins EscU"/>
    <property type="match status" value="1"/>
</dbReference>
<proteinExistence type="inferred from homology"/>
<dbReference type="InterPro" id="IPR029025">
    <property type="entry name" value="T3SS_substrate_exporter_C"/>
</dbReference>
<dbReference type="Gene3D" id="6.10.250.2080">
    <property type="match status" value="1"/>
</dbReference>
<evidence type="ECO:0000256" key="7">
    <source>
        <dbReference type="ARBA" id="ARBA00022795"/>
    </source>
</evidence>
<organism evidence="15 16">
    <name type="scientific">Thiomicrorhabdus marina</name>
    <dbReference type="NCBI Taxonomy" id="2818442"/>
    <lineage>
        <taxon>Bacteria</taxon>
        <taxon>Pseudomonadati</taxon>
        <taxon>Pseudomonadota</taxon>
        <taxon>Gammaproteobacteria</taxon>
        <taxon>Thiotrichales</taxon>
        <taxon>Piscirickettsiaceae</taxon>
        <taxon>Thiomicrorhabdus</taxon>
    </lineage>
</organism>
<keyword evidence="6 13" id="KW-0812">Transmembrane</keyword>
<dbReference type="SUPFAM" id="SSF160544">
    <property type="entry name" value="EscU C-terminal domain-like"/>
    <property type="match status" value="1"/>
</dbReference>
<dbReference type="Pfam" id="PF01312">
    <property type="entry name" value="Bac_export_2"/>
    <property type="match status" value="1"/>
</dbReference>
<feature type="transmembrane region" description="Helical" evidence="13">
    <location>
        <begin position="190"/>
        <end position="215"/>
    </location>
</feature>
<protein>
    <recommendedName>
        <fullName evidence="3 13">Flagellar biosynthetic protein FlhB</fullName>
    </recommendedName>
</protein>
<feature type="region of interest" description="Disordered" evidence="14">
    <location>
        <begin position="1"/>
        <end position="27"/>
    </location>
</feature>
<accession>A0ABS3Q7K1</accession>
<dbReference type="InterPro" id="IPR006136">
    <property type="entry name" value="FlhB"/>
</dbReference>
<comment type="function">
    <text evidence="12 13">Required for formation of the rod structure in the basal body of the flagellar apparatus. Together with FliI and FliH, may constitute the export apparatus of flagellin.</text>
</comment>
<feature type="transmembrane region" description="Helical" evidence="13">
    <location>
        <begin position="82"/>
        <end position="112"/>
    </location>
</feature>
<dbReference type="PRINTS" id="PR00950">
    <property type="entry name" value="TYPE3IMSPROT"/>
</dbReference>
<keyword evidence="4 13" id="KW-0813">Transport</keyword>
<gene>
    <name evidence="13 15" type="primary">flhB</name>
    <name evidence="15" type="ORF">J3998_12185</name>
</gene>
<keyword evidence="15" id="KW-0966">Cell projection</keyword>
<dbReference type="PANTHER" id="PTHR30531:SF12">
    <property type="entry name" value="FLAGELLAR BIOSYNTHETIC PROTEIN FLHB"/>
    <property type="match status" value="1"/>
</dbReference>
<feature type="compositionally biased region" description="Basic and acidic residues" evidence="14">
    <location>
        <begin position="7"/>
        <end position="27"/>
    </location>
</feature>
<comment type="caution">
    <text evidence="15">The sequence shown here is derived from an EMBL/GenBank/DDBJ whole genome shotgun (WGS) entry which is preliminary data.</text>
</comment>
<dbReference type="RefSeq" id="WP_208150946.1">
    <property type="nucleotide sequence ID" value="NZ_JAGETV010000036.1"/>
</dbReference>
<comment type="similarity">
    <text evidence="2 13">Belongs to the type III secretion exporter family.</text>
</comment>
<keyword evidence="7 13" id="KW-1005">Bacterial flagellum biogenesis</keyword>
<dbReference type="PANTHER" id="PTHR30531">
    <property type="entry name" value="FLAGELLAR BIOSYNTHETIC PROTEIN FLHB"/>
    <property type="match status" value="1"/>
</dbReference>
<keyword evidence="8 13" id="KW-0653">Protein transport</keyword>
<keyword evidence="15" id="KW-0282">Flagellum</keyword>
<keyword evidence="15" id="KW-0969">Cilium</keyword>
<feature type="transmembrane region" description="Helical" evidence="13">
    <location>
        <begin position="147"/>
        <end position="170"/>
    </location>
</feature>
<evidence type="ECO:0000256" key="14">
    <source>
        <dbReference type="SAM" id="MobiDB-lite"/>
    </source>
</evidence>
<reference evidence="15 16" key="1">
    <citation type="submission" date="2021-03" db="EMBL/GenBank/DDBJ databases">
        <title>Thiomicrorhabdus sp.nov.,novel sulfur-oxidizing bacteria isolated from coastal sediment.</title>
        <authorList>
            <person name="Liu X."/>
        </authorList>
    </citation>
    <scope>NUCLEOTIDE SEQUENCE [LARGE SCALE GENOMIC DNA]</scope>
    <source>
        <strain evidence="15 16">6S2-11</strain>
    </source>
</reference>
<evidence type="ECO:0000256" key="2">
    <source>
        <dbReference type="ARBA" id="ARBA00010690"/>
    </source>
</evidence>
<keyword evidence="10 13" id="KW-0472">Membrane</keyword>